<evidence type="ECO:0000256" key="2">
    <source>
        <dbReference type="ARBA" id="ARBA00002790"/>
    </source>
</evidence>
<dbReference type="InterPro" id="IPR013785">
    <property type="entry name" value="Aldolase_TIM"/>
</dbReference>
<dbReference type="NCBIfam" id="TIGR00737">
    <property type="entry name" value="nifR3_yhdG"/>
    <property type="match status" value="1"/>
</dbReference>
<evidence type="ECO:0000256" key="8">
    <source>
        <dbReference type="ARBA" id="ARBA00022884"/>
    </source>
</evidence>
<evidence type="ECO:0000256" key="9">
    <source>
        <dbReference type="ARBA" id="ARBA00023002"/>
    </source>
</evidence>
<organism evidence="16 17">
    <name type="scientific">Persicirhabdus sediminis</name>
    <dbReference type="NCBI Taxonomy" id="454144"/>
    <lineage>
        <taxon>Bacteria</taxon>
        <taxon>Pseudomonadati</taxon>
        <taxon>Verrucomicrobiota</taxon>
        <taxon>Verrucomicrobiia</taxon>
        <taxon>Verrucomicrobiales</taxon>
        <taxon>Verrucomicrobiaceae</taxon>
        <taxon>Persicirhabdus</taxon>
    </lineage>
</organism>
<dbReference type="SUPFAM" id="SSF51395">
    <property type="entry name" value="FMN-linked oxidoreductases"/>
    <property type="match status" value="1"/>
</dbReference>
<name>A0A8J7SKZ8_9BACT</name>
<evidence type="ECO:0000256" key="10">
    <source>
        <dbReference type="ARBA" id="ARBA00048205"/>
    </source>
</evidence>
<keyword evidence="6 12" id="KW-0819">tRNA processing</keyword>
<dbReference type="PANTHER" id="PTHR45846">
    <property type="entry name" value="TRNA-DIHYDROURIDINE(47) SYNTHASE [NAD(P)(+)]-LIKE"/>
    <property type="match status" value="1"/>
</dbReference>
<comment type="catalytic activity">
    <reaction evidence="11">
        <text>a 5,6-dihydrouridine in tRNA + NAD(+) = a uridine in tRNA + NADH + H(+)</text>
        <dbReference type="Rhea" id="RHEA:54452"/>
        <dbReference type="Rhea" id="RHEA-COMP:13339"/>
        <dbReference type="Rhea" id="RHEA-COMP:13887"/>
        <dbReference type="ChEBI" id="CHEBI:15378"/>
        <dbReference type="ChEBI" id="CHEBI:57540"/>
        <dbReference type="ChEBI" id="CHEBI:57945"/>
        <dbReference type="ChEBI" id="CHEBI:65315"/>
        <dbReference type="ChEBI" id="CHEBI:74443"/>
    </reaction>
</comment>
<gene>
    <name evidence="16" type="primary">dusB</name>
    <name evidence="16" type="ORF">JIN82_02815</name>
</gene>
<keyword evidence="14" id="KW-0547">Nucleotide-binding</keyword>
<comment type="catalytic activity">
    <reaction evidence="10">
        <text>a 5,6-dihydrouridine in tRNA + NADP(+) = a uridine in tRNA + NADPH + H(+)</text>
        <dbReference type="Rhea" id="RHEA:23624"/>
        <dbReference type="Rhea" id="RHEA-COMP:13339"/>
        <dbReference type="Rhea" id="RHEA-COMP:13887"/>
        <dbReference type="ChEBI" id="CHEBI:15378"/>
        <dbReference type="ChEBI" id="CHEBI:57783"/>
        <dbReference type="ChEBI" id="CHEBI:58349"/>
        <dbReference type="ChEBI" id="CHEBI:65315"/>
        <dbReference type="ChEBI" id="CHEBI:74443"/>
    </reaction>
</comment>
<dbReference type="Pfam" id="PF01207">
    <property type="entry name" value="Dus"/>
    <property type="match status" value="1"/>
</dbReference>
<dbReference type="Proteomes" id="UP000624703">
    <property type="component" value="Unassembled WGS sequence"/>
</dbReference>
<evidence type="ECO:0000256" key="3">
    <source>
        <dbReference type="ARBA" id="ARBA00022555"/>
    </source>
</evidence>
<dbReference type="AlphaFoldDB" id="A0A8J7SKZ8"/>
<comment type="function">
    <text evidence="2 12">Catalyzes the synthesis of 5,6-dihydrouridine (D), a modified base found in the D-loop of most tRNAs, via the reduction of the C5-C6 double bond in target uridines.</text>
</comment>
<keyword evidence="17" id="KW-1185">Reference proteome</keyword>
<keyword evidence="8" id="KW-0694">RNA-binding</keyword>
<feature type="binding site" evidence="14">
    <location>
        <position position="70"/>
    </location>
    <ligand>
        <name>FMN</name>
        <dbReference type="ChEBI" id="CHEBI:58210"/>
    </ligand>
</feature>
<evidence type="ECO:0000256" key="5">
    <source>
        <dbReference type="ARBA" id="ARBA00022643"/>
    </source>
</evidence>
<keyword evidence="9 12" id="KW-0560">Oxidoreductase</keyword>
<dbReference type="InterPro" id="IPR018517">
    <property type="entry name" value="tRNA_hU_synthase_CS"/>
</dbReference>
<feature type="binding site" evidence="14">
    <location>
        <begin position="16"/>
        <end position="18"/>
    </location>
    <ligand>
        <name>FMN</name>
        <dbReference type="ChEBI" id="CHEBI:58210"/>
    </ligand>
</feature>
<dbReference type="GO" id="GO:0000049">
    <property type="term" value="F:tRNA binding"/>
    <property type="evidence" value="ECO:0007669"/>
    <property type="project" value="UniProtKB-KW"/>
</dbReference>
<evidence type="ECO:0000256" key="6">
    <source>
        <dbReference type="ARBA" id="ARBA00022694"/>
    </source>
</evidence>
<accession>A0A8J7SKZ8</accession>
<comment type="cofactor">
    <cofactor evidence="1 12 14">
        <name>FMN</name>
        <dbReference type="ChEBI" id="CHEBI:58210"/>
    </cofactor>
</comment>
<proteinExistence type="inferred from homology"/>
<dbReference type="GO" id="GO:0017150">
    <property type="term" value="F:tRNA dihydrouridine synthase activity"/>
    <property type="evidence" value="ECO:0007669"/>
    <property type="project" value="InterPro"/>
</dbReference>
<dbReference type="PROSITE" id="PS01136">
    <property type="entry name" value="UPF0034"/>
    <property type="match status" value="1"/>
</dbReference>
<dbReference type="InterPro" id="IPR024036">
    <property type="entry name" value="tRNA-dHydroUridine_Synthase_C"/>
</dbReference>
<keyword evidence="4 12" id="KW-0285">Flavoprotein</keyword>
<dbReference type="PIRSF" id="PIRSF006621">
    <property type="entry name" value="Dus"/>
    <property type="match status" value="1"/>
</dbReference>
<evidence type="ECO:0000256" key="4">
    <source>
        <dbReference type="ARBA" id="ARBA00022630"/>
    </source>
</evidence>
<dbReference type="GO" id="GO:0050660">
    <property type="term" value="F:flavin adenine dinucleotide binding"/>
    <property type="evidence" value="ECO:0007669"/>
    <property type="project" value="InterPro"/>
</dbReference>
<evidence type="ECO:0000256" key="14">
    <source>
        <dbReference type="PIRSR" id="PIRSR006621-2"/>
    </source>
</evidence>
<feature type="active site" description="Proton donor" evidence="13">
    <location>
        <position position="101"/>
    </location>
</feature>
<evidence type="ECO:0000256" key="11">
    <source>
        <dbReference type="ARBA" id="ARBA00048802"/>
    </source>
</evidence>
<evidence type="ECO:0000256" key="7">
    <source>
        <dbReference type="ARBA" id="ARBA00022857"/>
    </source>
</evidence>
<feature type="binding site" evidence="14">
    <location>
        <begin position="227"/>
        <end position="228"/>
    </location>
    <ligand>
        <name>FMN</name>
        <dbReference type="ChEBI" id="CHEBI:58210"/>
    </ligand>
</feature>
<evidence type="ECO:0000313" key="16">
    <source>
        <dbReference type="EMBL" id="MBK1790083.1"/>
    </source>
</evidence>
<sequence>MLPWFQNNQFPLYLAPMAGVTDVVFRTICKELGADVMVTEFVSCEGIIQRDDRTRRYTEFTDEQRPVGVQIFGANGKRMGEAAKKIVDWKRPDFIDINFGCPVNKVVGKNGGSSLLKDCPLLTEVASEVVKAVGHIVPVTGKIRTGWDEKHINATEVCHILEDCGMQAISVHGRTRSQAYRGEANWDVIGECAESVKIPVVGNGDISSGEDVKKRREETAVSGVMIGRAAMQNPWVFREAKHYLETGEQPLPVPIGERWQLILRHCALAMESSRYGNERQTMMAMRARLMAYCKGFPGAKPLRTRLCHVESYAEIQDIAGEYLTQLDAGGFAPTSSSV</sequence>
<keyword evidence="3" id="KW-0820">tRNA-binding</keyword>
<evidence type="ECO:0000259" key="15">
    <source>
        <dbReference type="Pfam" id="PF01207"/>
    </source>
</evidence>
<protein>
    <recommendedName>
        <fullName evidence="12">tRNA-dihydrouridine synthase</fullName>
        <ecNumber evidence="12">1.3.1.-</ecNumber>
    </recommendedName>
</protein>
<dbReference type="PANTHER" id="PTHR45846:SF1">
    <property type="entry name" value="TRNA-DIHYDROURIDINE(47) SYNTHASE [NAD(P)(+)]-LIKE"/>
    <property type="match status" value="1"/>
</dbReference>
<dbReference type="Gene3D" id="1.10.1200.80">
    <property type="entry name" value="Putative flavin oxidoreducatase, domain 2"/>
    <property type="match status" value="1"/>
</dbReference>
<keyword evidence="5 12" id="KW-0288">FMN</keyword>
<dbReference type="EC" id="1.3.1.-" evidence="12"/>
<keyword evidence="7" id="KW-0521">NADP</keyword>
<dbReference type="InterPro" id="IPR035587">
    <property type="entry name" value="DUS-like_FMN-bd"/>
</dbReference>
<evidence type="ECO:0000313" key="17">
    <source>
        <dbReference type="Proteomes" id="UP000624703"/>
    </source>
</evidence>
<feature type="binding site" evidence="14">
    <location>
        <position position="172"/>
    </location>
    <ligand>
        <name>FMN</name>
        <dbReference type="ChEBI" id="CHEBI:58210"/>
    </ligand>
</feature>
<evidence type="ECO:0000256" key="13">
    <source>
        <dbReference type="PIRSR" id="PIRSR006621-1"/>
    </source>
</evidence>
<dbReference type="EMBL" id="JAENIM010000016">
    <property type="protein sequence ID" value="MBK1790083.1"/>
    <property type="molecule type" value="Genomic_DNA"/>
</dbReference>
<comment type="caution">
    <text evidence="16">The sequence shown here is derived from an EMBL/GenBank/DDBJ whole genome shotgun (WGS) entry which is preliminary data.</text>
</comment>
<reference evidence="16" key="1">
    <citation type="submission" date="2021-01" db="EMBL/GenBank/DDBJ databases">
        <title>Modified the classification status of verrucomicrobia.</title>
        <authorList>
            <person name="Feng X."/>
        </authorList>
    </citation>
    <scope>NUCLEOTIDE SEQUENCE</scope>
    <source>
        <strain evidence="16">_KCTC 22039</strain>
    </source>
</reference>
<dbReference type="InterPro" id="IPR001269">
    <property type="entry name" value="DUS_fam"/>
</dbReference>
<evidence type="ECO:0000256" key="12">
    <source>
        <dbReference type="PIRNR" id="PIRNR006621"/>
    </source>
</evidence>
<evidence type="ECO:0000256" key="1">
    <source>
        <dbReference type="ARBA" id="ARBA00001917"/>
    </source>
</evidence>
<dbReference type="Gene3D" id="3.20.20.70">
    <property type="entry name" value="Aldolase class I"/>
    <property type="match status" value="1"/>
</dbReference>
<dbReference type="CDD" id="cd02801">
    <property type="entry name" value="DUS_like_FMN"/>
    <property type="match status" value="1"/>
</dbReference>
<feature type="domain" description="DUS-like FMN-binding" evidence="15">
    <location>
        <begin position="14"/>
        <end position="314"/>
    </location>
</feature>
<feature type="binding site" evidence="14">
    <location>
        <position position="142"/>
    </location>
    <ligand>
        <name>FMN</name>
        <dbReference type="ChEBI" id="CHEBI:58210"/>
    </ligand>
</feature>
<comment type="similarity">
    <text evidence="12">Belongs to the dus family.</text>
</comment>
<dbReference type="InterPro" id="IPR004652">
    <property type="entry name" value="DusB-like"/>
</dbReference>
<dbReference type="RefSeq" id="WP_200310122.1">
    <property type="nucleotide sequence ID" value="NZ_JAENIM010000016.1"/>
</dbReference>